<dbReference type="OrthoDB" id="689042at2759"/>
<evidence type="ECO:0000256" key="1">
    <source>
        <dbReference type="SAM" id="Phobius"/>
    </source>
</evidence>
<organism evidence="3">
    <name type="scientific">Zea mays</name>
    <name type="common">Maize</name>
    <dbReference type="NCBI Taxonomy" id="4577"/>
    <lineage>
        <taxon>Eukaryota</taxon>
        <taxon>Viridiplantae</taxon>
        <taxon>Streptophyta</taxon>
        <taxon>Embryophyta</taxon>
        <taxon>Tracheophyta</taxon>
        <taxon>Spermatophyta</taxon>
        <taxon>Magnoliopsida</taxon>
        <taxon>Liliopsida</taxon>
        <taxon>Poales</taxon>
        <taxon>Poaceae</taxon>
        <taxon>PACMAD clade</taxon>
        <taxon>Panicoideae</taxon>
        <taxon>Andropogonodae</taxon>
        <taxon>Andropogoneae</taxon>
        <taxon>Tripsacinae</taxon>
        <taxon>Zea</taxon>
    </lineage>
</organism>
<feature type="domain" description="F-box" evidence="2">
    <location>
        <begin position="24"/>
        <end position="65"/>
    </location>
</feature>
<dbReference type="CDD" id="cd22157">
    <property type="entry name" value="F-box_AtFBW1-like"/>
    <property type="match status" value="1"/>
</dbReference>
<feature type="transmembrane region" description="Helical" evidence="1">
    <location>
        <begin position="408"/>
        <end position="431"/>
    </location>
</feature>
<reference evidence="3" key="2">
    <citation type="submission" date="2015-12" db="EMBL/GenBank/DDBJ databases">
        <title>Update maize B73 reference genome by single molecule sequencing technologies.</title>
        <authorList>
            <consortium name="Maize Genome Sequencing Project"/>
            <person name="Ware D."/>
        </authorList>
    </citation>
    <scope>NUCLEOTIDE SEQUENCE</scope>
    <source>
        <tissue evidence="3">Seedling</tissue>
    </source>
</reference>
<dbReference type="PANTHER" id="PTHR31111">
    <property type="entry name" value="BNAA05G37150D PROTEIN-RELATED"/>
    <property type="match status" value="1"/>
</dbReference>
<proteinExistence type="evidence at protein level"/>
<dbReference type="Pfam" id="PF00646">
    <property type="entry name" value="F-box"/>
    <property type="match status" value="1"/>
</dbReference>
<protein>
    <submittedName>
        <fullName evidence="3">Retrovirus-related Pol polyprotein LINE-1</fullName>
    </submittedName>
</protein>
<evidence type="ECO:0007829" key="6">
    <source>
        <dbReference type="PeptideAtlas" id="A0A1D6ITP6"/>
    </source>
</evidence>
<dbReference type="EnsemblPlants" id="Zm00001eb407480_T003">
    <property type="protein sequence ID" value="Zm00001eb407480_P003"/>
    <property type="gene ID" value="Zm00001eb407480"/>
</dbReference>
<keyword evidence="1" id="KW-1133">Transmembrane helix</keyword>
<dbReference type="EMBL" id="CM000786">
    <property type="protein sequence ID" value="AQK39421.1"/>
    <property type="molecule type" value="Genomic_DNA"/>
</dbReference>
<dbReference type="InterPro" id="IPR011043">
    <property type="entry name" value="Gal_Oxase/kelch_b-propeller"/>
</dbReference>
<dbReference type="InterPro" id="IPR036047">
    <property type="entry name" value="F-box-like_dom_sf"/>
</dbReference>
<dbReference type="Pfam" id="PF08268">
    <property type="entry name" value="FBA_3"/>
    <property type="match status" value="1"/>
</dbReference>
<keyword evidence="5" id="KW-1185">Reference proteome</keyword>
<dbReference type="InterPro" id="IPR001810">
    <property type="entry name" value="F-box_dom"/>
</dbReference>
<dbReference type="ExpressionAtlas" id="A0A1D6ITP6">
    <property type="expression patterns" value="baseline and differential"/>
</dbReference>
<dbReference type="Gramene" id="Zm00001eb407480_T003">
    <property type="protein sequence ID" value="Zm00001eb407480_P003"/>
    <property type="gene ID" value="Zm00001eb407480"/>
</dbReference>
<name>A0A1D6ITP6_MAIZE</name>
<evidence type="ECO:0000313" key="4">
    <source>
        <dbReference type="EnsemblPlants" id="Zm00001eb407480_P003"/>
    </source>
</evidence>
<accession>A0A1D6ITP6</accession>
<dbReference type="InterPro" id="IPR017451">
    <property type="entry name" value="F-box-assoc_interact_dom"/>
</dbReference>
<dbReference type="SMART" id="SM00256">
    <property type="entry name" value="FBOX"/>
    <property type="match status" value="1"/>
</dbReference>
<evidence type="ECO:0000313" key="5">
    <source>
        <dbReference type="Proteomes" id="UP000007305"/>
    </source>
</evidence>
<evidence type="ECO:0000313" key="3">
    <source>
        <dbReference type="EMBL" id="AQK39421.1"/>
    </source>
</evidence>
<reference evidence="4" key="3">
    <citation type="submission" date="2019-07" db="EMBL/GenBank/DDBJ databases">
        <authorList>
            <person name="Seetharam A."/>
            <person name="Woodhouse M."/>
            <person name="Cannon E."/>
        </authorList>
    </citation>
    <scope>NUCLEOTIDE SEQUENCE [LARGE SCALE GENOMIC DNA]</scope>
    <source>
        <strain evidence="4">cv. B73</strain>
    </source>
</reference>
<dbReference type="AlphaFoldDB" id="A0A1D6ITP6"/>
<keyword evidence="6" id="KW-1267">Proteomics identification</keyword>
<dbReference type="NCBIfam" id="TIGR01640">
    <property type="entry name" value="F_box_assoc_1"/>
    <property type="match status" value="1"/>
</dbReference>
<reference evidence="4" key="4">
    <citation type="submission" date="2021-05" db="UniProtKB">
        <authorList>
            <consortium name="EnsemblPlants"/>
        </authorList>
    </citation>
    <scope>IDENTIFICATION</scope>
    <source>
        <strain evidence="4">cv. B73</strain>
    </source>
</reference>
<sequence>MASSFKPHAAPKRRALATFNIGALPLDLLVYEILLRLPAKLLCRLRTVCRLWRSILSDPHFAAAHAMRHPGPLIIAAIDERPDVHVNIMDLSGQILKQVRGVPGQRVVSTALDLVFVKKTDSSSSSYRFCNPFSGDVHYLPDQLLNPATGAVYQIPNSFAEEHIDFTSSFISQSRYLFGQVSSTGEYKVFRKLYHLSVQFGGRQLLEICTVNGSNHTGWRAVTPLEKNIQFGVFTSVVINGIIYSQCFDPHHSITYDCRATEEDLIITFDIETEKWGPFMRGPPISFSDAAAQVFNDLRLPPIKQLTLANLNGSLAVVHGPAPSMDIWILMDSGKGLWVKQYIIQFKEYASFQYVHPLVVLRDGRVVLYKEDMQLLQIYDPRTNTLTDSVEVLQDRIYCFLCSSQGCLVSVVAISLAIFFLFVLALTFTALDAGAAPLVCSVDVQVDLSLLWICKNAFILVKLRELYRLVPTIY</sequence>
<dbReference type="STRING" id="4577.A0A1D6ITP6"/>
<dbReference type="PANTHER" id="PTHR31111:SF136">
    <property type="entry name" value="F-BOX ASSOCIATED DOMAIN-CONTAINING PROTEIN"/>
    <property type="match status" value="1"/>
</dbReference>
<dbReference type="SUPFAM" id="SSF81383">
    <property type="entry name" value="F-box domain"/>
    <property type="match status" value="1"/>
</dbReference>
<dbReference type="IntAct" id="A0A1D6ITP6">
    <property type="interactions" value="4"/>
</dbReference>
<keyword evidence="1" id="KW-0472">Membrane</keyword>
<dbReference type="InterPro" id="IPR013187">
    <property type="entry name" value="F-box-assoc_dom_typ3"/>
</dbReference>
<dbReference type="SUPFAM" id="SSF50965">
    <property type="entry name" value="Galactose oxidase, central domain"/>
    <property type="match status" value="1"/>
</dbReference>
<reference evidence="5" key="1">
    <citation type="journal article" date="2009" name="Science">
        <title>The B73 maize genome: complexity, diversity, and dynamics.</title>
        <authorList>
            <person name="Schnable P.S."/>
            <person name="Ware D."/>
            <person name="Fulton R.S."/>
            <person name="Stein J.C."/>
            <person name="Wei F."/>
            <person name="Pasternak S."/>
            <person name="Liang C."/>
            <person name="Zhang J."/>
            <person name="Fulton L."/>
            <person name="Graves T.A."/>
            <person name="Minx P."/>
            <person name="Reily A.D."/>
            <person name="Courtney L."/>
            <person name="Kruchowski S.S."/>
            <person name="Tomlinson C."/>
            <person name="Strong C."/>
            <person name="Delehaunty K."/>
            <person name="Fronick C."/>
            <person name="Courtney B."/>
            <person name="Rock S.M."/>
            <person name="Belter E."/>
            <person name="Du F."/>
            <person name="Kim K."/>
            <person name="Abbott R.M."/>
            <person name="Cotton M."/>
            <person name="Levy A."/>
            <person name="Marchetto P."/>
            <person name="Ochoa K."/>
            <person name="Jackson S.M."/>
            <person name="Gillam B."/>
            <person name="Chen W."/>
            <person name="Yan L."/>
            <person name="Higginbotham J."/>
            <person name="Cardenas M."/>
            <person name="Waligorski J."/>
            <person name="Applebaum E."/>
            <person name="Phelps L."/>
            <person name="Falcone J."/>
            <person name="Kanchi K."/>
            <person name="Thane T."/>
            <person name="Scimone A."/>
            <person name="Thane N."/>
            <person name="Henke J."/>
            <person name="Wang T."/>
            <person name="Ruppert J."/>
            <person name="Shah N."/>
            <person name="Rotter K."/>
            <person name="Hodges J."/>
            <person name="Ingenthron E."/>
            <person name="Cordes M."/>
            <person name="Kohlberg S."/>
            <person name="Sgro J."/>
            <person name="Delgado B."/>
            <person name="Mead K."/>
            <person name="Chinwalla A."/>
            <person name="Leonard S."/>
            <person name="Crouse K."/>
            <person name="Collura K."/>
            <person name="Kudrna D."/>
            <person name="Currie J."/>
            <person name="He R."/>
            <person name="Angelova A."/>
            <person name="Rajasekar S."/>
            <person name="Mueller T."/>
            <person name="Lomeli R."/>
            <person name="Scara G."/>
            <person name="Ko A."/>
            <person name="Delaney K."/>
            <person name="Wissotski M."/>
            <person name="Lopez G."/>
            <person name="Campos D."/>
            <person name="Braidotti M."/>
            <person name="Ashley E."/>
            <person name="Golser W."/>
            <person name="Kim H."/>
            <person name="Lee S."/>
            <person name="Lin J."/>
            <person name="Dujmic Z."/>
            <person name="Kim W."/>
            <person name="Talag J."/>
            <person name="Zuccolo A."/>
            <person name="Fan C."/>
            <person name="Sebastian A."/>
            <person name="Kramer M."/>
            <person name="Spiegel L."/>
            <person name="Nascimento L."/>
            <person name="Zutavern T."/>
            <person name="Miller B."/>
            <person name="Ambroise C."/>
            <person name="Muller S."/>
            <person name="Spooner W."/>
            <person name="Narechania A."/>
            <person name="Ren L."/>
            <person name="Wei S."/>
            <person name="Kumari S."/>
            <person name="Faga B."/>
            <person name="Levy M.J."/>
            <person name="McMahan L."/>
            <person name="Van Buren P."/>
            <person name="Vaughn M.W."/>
            <person name="Ying K."/>
            <person name="Yeh C.-T."/>
            <person name="Emrich S.J."/>
            <person name="Jia Y."/>
            <person name="Kalyanaraman A."/>
            <person name="Hsia A.-P."/>
            <person name="Barbazuk W.B."/>
            <person name="Baucom R.S."/>
            <person name="Brutnell T.P."/>
            <person name="Carpita N.C."/>
            <person name="Chaparro C."/>
            <person name="Chia J.-M."/>
            <person name="Deragon J.-M."/>
            <person name="Estill J.C."/>
            <person name="Fu Y."/>
            <person name="Jeddeloh J.A."/>
            <person name="Han Y."/>
            <person name="Lee H."/>
            <person name="Li P."/>
            <person name="Lisch D.R."/>
            <person name="Liu S."/>
            <person name="Liu Z."/>
            <person name="Nagel D.H."/>
            <person name="McCann M.C."/>
            <person name="SanMiguel P."/>
            <person name="Myers A.M."/>
            <person name="Nettleton D."/>
            <person name="Nguyen J."/>
            <person name="Penning B.W."/>
            <person name="Ponnala L."/>
            <person name="Schneider K.L."/>
            <person name="Schwartz D.C."/>
            <person name="Sharma A."/>
            <person name="Soderlund C."/>
            <person name="Springer N.M."/>
            <person name="Sun Q."/>
            <person name="Wang H."/>
            <person name="Waterman M."/>
            <person name="Westerman R."/>
            <person name="Wolfgruber T.K."/>
            <person name="Yang L."/>
            <person name="Yu Y."/>
            <person name="Zhang L."/>
            <person name="Zhou S."/>
            <person name="Zhu Q."/>
            <person name="Bennetzen J.L."/>
            <person name="Dawe R.K."/>
            <person name="Jiang J."/>
            <person name="Jiang N."/>
            <person name="Presting G.G."/>
            <person name="Wessler S.R."/>
            <person name="Aluru S."/>
            <person name="Martienssen R.A."/>
            <person name="Clifton S.W."/>
            <person name="McCombie W.R."/>
            <person name="Wing R.A."/>
            <person name="Wilson R.K."/>
        </authorList>
    </citation>
    <scope>NUCLEOTIDE SEQUENCE [LARGE SCALE GENOMIC DNA]</scope>
    <source>
        <strain evidence="5">cv. B73</strain>
    </source>
</reference>
<evidence type="ECO:0000259" key="2">
    <source>
        <dbReference type="SMART" id="SM00256"/>
    </source>
</evidence>
<dbReference type="Proteomes" id="UP000007305">
    <property type="component" value="Chromosome 10"/>
</dbReference>
<gene>
    <name evidence="4" type="primary">LOC100382083</name>
    <name evidence="3" type="ORF">ZEAMMB73_Zm00001d023499</name>
</gene>
<dbReference type="Gene3D" id="1.20.1280.50">
    <property type="match status" value="1"/>
</dbReference>
<keyword evidence="1" id="KW-0812">Transmembrane</keyword>